<dbReference type="SUPFAM" id="SSF52540">
    <property type="entry name" value="P-loop containing nucleoside triphosphate hydrolases"/>
    <property type="match status" value="1"/>
</dbReference>
<dbReference type="PROSITE" id="PS51421">
    <property type="entry name" value="RAS"/>
    <property type="match status" value="1"/>
</dbReference>
<proteinExistence type="predicted"/>
<reference evidence="1" key="1">
    <citation type="journal article" date="2020" name="J. Eukaryot. Microbiol.">
        <title>De novo Sequencing, Assembly and Annotation of the Transcriptome for the Free-Living Testate Amoeba Arcella intermedia.</title>
        <authorList>
            <person name="Ribeiro G.M."/>
            <person name="Porfirio-Sousa A.L."/>
            <person name="Maurer-Alcala X.X."/>
            <person name="Katz L.A."/>
            <person name="Lahr D.J.G."/>
        </authorList>
    </citation>
    <scope>NUCLEOTIDE SEQUENCE</scope>
</reference>
<dbReference type="EMBL" id="GIBP01009127">
    <property type="protein sequence ID" value="NDV38096.1"/>
    <property type="molecule type" value="Transcribed_RNA"/>
</dbReference>
<evidence type="ECO:0000313" key="1">
    <source>
        <dbReference type="EMBL" id="NDV38096.1"/>
    </source>
</evidence>
<protein>
    <submittedName>
        <fullName evidence="1">Uncharacterized protein</fullName>
    </submittedName>
</protein>
<accession>A0A6B2LM07</accession>
<dbReference type="SMART" id="SM00175">
    <property type="entry name" value="RAB"/>
    <property type="match status" value="1"/>
</dbReference>
<dbReference type="PANTHER" id="PTHR47979">
    <property type="entry name" value="DRAB11-RELATED"/>
    <property type="match status" value="1"/>
</dbReference>
<dbReference type="InterPro" id="IPR027417">
    <property type="entry name" value="P-loop_NTPase"/>
</dbReference>
<sequence>MVYDVTSLESFASLSKWTKDIRQWGHFSSNMIVVGNKCDLWAKRKVTTEQGQKWAQINGALLFLETSAKDGSNVSEAFEHIANIIYNKARRN</sequence>
<dbReference type="AlphaFoldDB" id="A0A6B2LM07"/>
<dbReference type="Pfam" id="PF00071">
    <property type="entry name" value="Ras"/>
    <property type="match status" value="1"/>
</dbReference>
<dbReference type="SMART" id="SM00174">
    <property type="entry name" value="RHO"/>
    <property type="match status" value="1"/>
</dbReference>
<dbReference type="InterPro" id="IPR001806">
    <property type="entry name" value="Small_GTPase"/>
</dbReference>
<dbReference type="PRINTS" id="PR00449">
    <property type="entry name" value="RASTRNSFRMNG"/>
</dbReference>
<dbReference type="Gene3D" id="3.40.50.300">
    <property type="entry name" value="P-loop containing nucleotide triphosphate hydrolases"/>
    <property type="match status" value="1"/>
</dbReference>
<dbReference type="GO" id="GO:0005525">
    <property type="term" value="F:GTP binding"/>
    <property type="evidence" value="ECO:0007669"/>
    <property type="project" value="InterPro"/>
</dbReference>
<name>A0A6B2LM07_9EUKA</name>
<dbReference type="PROSITE" id="PS51419">
    <property type="entry name" value="RAB"/>
    <property type="match status" value="1"/>
</dbReference>
<dbReference type="InterPro" id="IPR050209">
    <property type="entry name" value="Rab_GTPases_membrane_traffic"/>
</dbReference>
<dbReference type="SMART" id="SM00173">
    <property type="entry name" value="RAS"/>
    <property type="match status" value="1"/>
</dbReference>
<organism evidence="1">
    <name type="scientific">Arcella intermedia</name>
    <dbReference type="NCBI Taxonomy" id="1963864"/>
    <lineage>
        <taxon>Eukaryota</taxon>
        <taxon>Amoebozoa</taxon>
        <taxon>Tubulinea</taxon>
        <taxon>Elardia</taxon>
        <taxon>Arcellinida</taxon>
        <taxon>Sphaerothecina</taxon>
        <taxon>Arcellidae</taxon>
        <taxon>Arcella</taxon>
    </lineage>
</organism>
<dbReference type="GO" id="GO:0003924">
    <property type="term" value="F:GTPase activity"/>
    <property type="evidence" value="ECO:0007669"/>
    <property type="project" value="InterPro"/>
</dbReference>
<dbReference type="CDD" id="cd00154">
    <property type="entry name" value="Rab"/>
    <property type="match status" value="1"/>
</dbReference>